<evidence type="ECO:0000313" key="3">
    <source>
        <dbReference type="EMBL" id="GAP43976.1"/>
    </source>
</evidence>
<keyword evidence="4" id="KW-1185">Reference proteome</keyword>
<dbReference type="Pfam" id="PF13808">
    <property type="entry name" value="DDE_Tnp_1_assoc"/>
    <property type="match status" value="1"/>
</dbReference>
<sequence length="358" mass="40940">MSYFSDMKDPRIERTKRHLMNDILFISIAAVLSGVESWDEMELYGKNKQHWLSTILELPNGIPSHDTFNRFFAALDPDEFESRFLKWVASLVDITSGETIHIDGKTMRGSRKQGCKSATHIVSAWADQNELILGQIKVEDKSNEITAIPLLLDSLLIKGSTVTIDAMGCQKSIARQIVKKQADYVLSVKDNQPELLEEIVDSFRMLPINDYYEEVDYGHGRIENRKCSIITDLSLMFCSNKWAGLKSVVKIERERIFKATGKVEKDINYYISTLTKAPIIGKSARKHWGIENKVHWVLDVAFGEDLSRKRDRNAAQNFSSLNRIAINLLKKNNLKVGIKSRRKICGWDNEFLLKTLKN</sequence>
<dbReference type="GO" id="GO:0003677">
    <property type="term" value="F:DNA binding"/>
    <property type="evidence" value="ECO:0007669"/>
    <property type="project" value="InterPro"/>
</dbReference>
<dbReference type="Proteomes" id="UP000053091">
    <property type="component" value="Unassembled WGS sequence"/>
</dbReference>
<proteinExistence type="predicted"/>
<organism evidence="3">
    <name type="scientific">Lentimicrobium saccharophilum</name>
    <dbReference type="NCBI Taxonomy" id="1678841"/>
    <lineage>
        <taxon>Bacteria</taxon>
        <taxon>Pseudomonadati</taxon>
        <taxon>Bacteroidota</taxon>
        <taxon>Bacteroidia</taxon>
        <taxon>Bacteroidales</taxon>
        <taxon>Lentimicrobiaceae</taxon>
        <taxon>Lentimicrobium</taxon>
    </lineage>
</organism>
<dbReference type="Pfam" id="PF01609">
    <property type="entry name" value="DDE_Tnp_1"/>
    <property type="match status" value="1"/>
</dbReference>
<dbReference type="NCBIfam" id="NF033564">
    <property type="entry name" value="transpos_ISAs1"/>
    <property type="match status" value="1"/>
</dbReference>
<dbReference type="InterPro" id="IPR051698">
    <property type="entry name" value="Transposase_11-like"/>
</dbReference>
<name>A0A0S7C4D7_9BACT</name>
<evidence type="ECO:0000259" key="2">
    <source>
        <dbReference type="Pfam" id="PF13808"/>
    </source>
</evidence>
<dbReference type="InterPro" id="IPR002559">
    <property type="entry name" value="Transposase_11"/>
</dbReference>
<protein>
    <submittedName>
        <fullName evidence="3">Transposase, IS4 family</fullName>
    </submittedName>
</protein>
<feature type="domain" description="Transposase IS4-like" evidence="1">
    <location>
        <begin position="99"/>
        <end position="328"/>
    </location>
</feature>
<dbReference type="PANTHER" id="PTHR30298:SF0">
    <property type="entry name" value="PROTEIN YBFL-RELATED"/>
    <property type="match status" value="1"/>
</dbReference>
<dbReference type="GO" id="GO:0006313">
    <property type="term" value="P:DNA transposition"/>
    <property type="evidence" value="ECO:0007669"/>
    <property type="project" value="InterPro"/>
</dbReference>
<evidence type="ECO:0000259" key="1">
    <source>
        <dbReference type="Pfam" id="PF01609"/>
    </source>
</evidence>
<dbReference type="InterPro" id="IPR047647">
    <property type="entry name" value="ISAs1_transpos"/>
</dbReference>
<dbReference type="EMBL" id="DF968182">
    <property type="protein sequence ID" value="GAP43976.1"/>
    <property type="molecule type" value="Genomic_DNA"/>
</dbReference>
<accession>A0A0S7C4D7</accession>
<dbReference type="PATRIC" id="fig|1678841.3.peg.2386"/>
<feature type="domain" description="H repeat-associated protein N-terminal" evidence="2">
    <location>
        <begin position="2"/>
        <end position="88"/>
    </location>
</feature>
<dbReference type="GO" id="GO:0004803">
    <property type="term" value="F:transposase activity"/>
    <property type="evidence" value="ECO:0007669"/>
    <property type="project" value="InterPro"/>
</dbReference>
<reference evidence="3" key="1">
    <citation type="journal article" date="2015" name="Genome Announc.">
        <title>Draft Genome Sequence of Bacteroidales Strain TBC1, a Novel Isolate from a Methanogenic Wastewater Treatment System.</title>
        <authorList>
            <person name="Tourlousse D.M."/>
            <person name="Matsuura N."/>
            <person name="Sun L."/>
            <person name="Toyonaga M."/>
            <person name="Kuroda K."/>
            <person name="Ohashi A."/>
            <person name="Cruz R."/>
            <person name="Yamaguchi T."/>
            <person name="Sekiguchi Y."/>
        </authorList>
    </citation>
    <scope>NUCLEOTIDE SEQUENCE [LARGE SCALE GENOMIC DNA]</scope>
    <source>
        <strain evidence="3">TBC1</strain>
    </source>
</reference>
<gene>
    <name evidence="3" type="ORF">TBC1_112135</name>
</gene>
<dbReference type="AlphaFoldDB" id="A0A0S7C4D7"/>
<dbReference type="PANTHER" id="PTHR30298">
    <property type="entry name" value="H REPEAT-ASSOCIATED PREDICTED TRANSPOSASE"/>
    <property type="match status" value="1"/>
</dbReference>
<dbReference type="InterPro" id="IPR032806">
    <property type="entry name" value="YbfD_N"/>
</dbReference>
<evidence type="ECO:0000313" key="4">
    <source>
        <dbReference type="Proteomes" id="UP000053091"/>
    </source>
</evidence>